<evidence type="ECO:0000256" key="3">
    <source>
        <dbReference type="ARBA" id="ARBA00023172"/>
    </source>
</evidence>
<evidence type="ECO:0000256" key="4">
    <source>
        <dbReference type="PROSITE-ProRule" id="PRU01248"/>
    </source>
</evidence>
<dbReference type="InterPro" id="IPR044068">
    <property type="entry name" value="CB"/>
</dbReference>
<dbReference type="PROSITE" id="PS51898">
    <property type="entry name" value="TYR_RECOMBINASE"/>
    <property type="match status" value="1"/>
</dbReference>
<dbReference type="Gene3D" id="1.10.443.10">
    <property type="entry name" value="Intergrase catalytic core"/>
    <property type="match status" value="1"/>
</dbReference>
<dbReference type="InterPro" id="IPR002104">
    <property type="entry name" value="Integrase_catalytic"/>
</dbReference>
<reference evidence="7" key="1">
    <citation type="submission" date="2023-01" db="EMBL/GenBank/DDBJ databases">
        <title>The genome sequence of Kordiimonadaceae bacterium 6D33.</title>
        <authorList>
            <person name="Liu Y."/>
        </authorList>
    </citation>
    <scope>NUCLEOTIDE SEQUENCE</scope>
    <source>
        <strain evidence="7">6D33</strain>
    </source>
</reference>
<feature type="domain" description="Core-binding (CB)" evidence="6">
    <location>
        <begin position="30"/>
        <end position="116"/>
    </location>
</feature>
<dbReference type="Gene3D" id="1.10.150.130">
    <property type="match status" value="1"/>
</dbReference>
<gene>
    <name evidence="7" type="ORF">PH603_07520</name>
</gene>
<evidence type="ECO:0000256" key="1">
    <source>
        <dbReference type="ARBA" id="ARBA00022908"/>
    </source>
</evidence>
<dbReference type="InterPro" id="IPR013762">
    <property type="entry name" value="Integrase-like_cat_sf"/>
</dbReference>
<evidence type="ECO:0000259" key="6">
    <source>
        <dbReference type="PROSITE" id="PS51900"/>
    </source>
</evidence>
<keyword evidence="1" id="KW-0229">DNA integration</keyword>
<keyword evidence="8" id="KW-1185">Reference proteome</keyword>
<dbReference type="GO" id="GO:0003677">
    <property type="term" value="F:DNA binding"/>
    <property type="evidence" value="ECO:0007669"/>
    <property type="project" value="UniProtKB-UniRule"/>
</dbReference>
<keyword evidence="3" id="KW-0233">DNA recombination</keyword>
<dbReference type="InterPro" id="IPR010998">
    <property type="entry name" value="Integrase_recombinase_N"/>
</dbReference>
<evidence type="ECO:0000256" key="2">
    <source>
        <dbReference type="ARBA" id="ARBA00023125"/>
    </source>
</evidence>
<dbReference type="PROSITE" id="PS51900">
    <property type="entry name" value="CB"/>
    <property type="match status" value="1"/>
</dbReference>
<dbReference type="InterPro" id="IPR052925">
    <property type="entry name" value="Phage_Integrase-like_Recomb"/>
</dbReference>
<dbReference type="EMBL" id="CP116805">
    <property type="protein sequence ID" value="WCL55609.1"/>
    <property type="molecule type" value="Genomic_DNA"/>
</dbReference>
<accession>A0AAE9XSS5</accession>
<protein>
    <submittedName>
        <fullName evidence="7">Tyrosine-type recombinase/integrase</fullName>
    </submittedName>
</protein>
<name>A0AAE9XSS5_9PROT</name>
<dbReference type="GO" id="GO:0015074">
    <property type="term" value="P:DNA integration"/>
    <property type="evidence" value="ECO:0007669"/>
    <property type="project" value="UniProtKB-KW"/>
</dbReference>
<feature type="domain" description="Tyr recombinase" evidence="5">
    <location>
        <begin position="143"/>
        <end position="338"/>
    </location>
</feature>
<dbReference type="GO" id="GO:0006310">
    <property type="term" value="P:DNA recombination"/>
    <property type="evidence" value="ECO:0007669"/>
    <property type="project" value="UniProtKB-KW"/>
</dbReference>
<sequence>MARPTDPIPRPALAATDAAARLLGWLPVREALQRDLDAVYDRAAALARMAHADHTRRAYKTAWTQYEAWCRGVGVAPLSGDPGTVALYLATLSLKVRPTTLQARLAAISVAHRLAGVRLDTRHEAIRLVMRGAAREKGLAPARQATPVSLDDLRRLGRLFGPSRIERRDRAVLFLGFAAALRRAEITALTLADISFTPDGLTVTIRQGKGDPAGRGAKVPVSRHPDPAVCPVRALKAWLAERGDRAGPLFCQIHRSGSHRYQPLAPRAAGRIVKAAVQRLGQDPTTYSGHSLRAGLASAAADAGIGLHSLMEQTRLKSAAQAVTYMRGRGRRTLTRHLFGLPSPARDDRPDRSDCSA</sequence>
<evidence type="ECO:0000313" key="8">
    <source>
        <dbReference type="Proteomes" id="UP001217500"/>
    </source>
</evidence>
<organism evidence="7 8">
    <name type="scientific">Gimibacter soli</name>
    <dbReference type="NCBI Taxonomy" id="3024400"/>
    <lineage>
        <taxon>Bacteria</taxon>
        <taxon>Pseudomonadati</taxon>
        <taxon>Pseudomonadota</taxon>
        <taxon>Alphaproteobacteria</taxon>
        <taxon>Kordiimonadales</taxon>
        <taxon>Temperatibacteraceae</taxon>
        <taxon>Gimibacter</taxon>
    </lineage>
</organism>
<dbReference type="SUPFAM" id="SSF56349">
    <property type="entry name" value="DNA breaking-rejoining enzymes"/>
    <property type="match status" value="1"/>
</dbReference>
<evidence type="ECO:0000259" key="5">
    <source>
        <dbReference type="PROSITE" id="PS51898"/>
    </source>
</evidence>
<proteinExistence type="predicted"/>
<dbReference type="SUPFAM" id="SSF47823">
    <property type="entry name" value="lambda integrase-like, N-terminal domain"/>
    <property type="match status" value="1"/>
</dbReference>
<dbReference type="Proteomes" id="UP001217500">
    <property type="component" value="Chromosome"/>
</dbReference>
<dbReference type="RefSeq" id="WP_289505448.1">
    <property type="nucleotide sequence ID" value="NZ_CP116805.1"/>
</dbReference>
<dbReference type="PANTHER" id="PTHR34605:SF3">
    <property type="entry name" value="P CELL-TYPE AGGLUTINATION PROTEIN MAP4-LIKE-RELATED"/>
    <property type="match status" value="1"/>
</dbReference>
<evidence type="ECO:0000313" key="7">
    <source>
        <dbReference type="EMBL" id="WCL55609.1"/>
    </source>
</evidence>
<dbReference type="Pfam" id="PF00589">
    <property type="entry name" value="Phage_integrase"/>
    <property type="match status" value="1"/>
</dbReference>
<dbReference type="PANTHER" id="PTHR34605">
    <property type="entry name" value="PHAGE_INTEGRASE DOMAIN-CONTAINING PROTEIN"/>
    <property type="match status" value="1"/>
</dbReference>
<keyword evidence="2 4" id="KW-0238">DNA-binding</keyword>
<dbReference type="KEGG" id="gso:PH603_07520"/>
<dbReference type="AlphaFoldDB" id="A0AAE9XSS5"/>
<dbReference type="InterPro" id="IPR011010">
    <property type="entry name" value="DNA_brk_join_enz"/>
</dbReference>